<evidence type="ECO:0000313" key="2">
    <source>
        <dbReference type="EMBL" id="KAK4028249.1"/>
    </source>
</evidence>
<dbReference type="Proteomes" id="UP001234178">
    <property type="component" value="Unassembled WGS sequence"/>
</dbReference>
<organism evidence="2 3">
    <name type="scientific">Daphnia magna</name>
    <dbReference type="NCBI Taxonomy" id="35525"/>
    <lineage>
        <taxon>Eukaryota</taxon>
        <taxon>Metazoa</taxon>
        <taxon>Ecdysozoa</taxon>
        <taxon>Arthropoda</taxon>
        <taxon>Crustacea</taxon>
        <taxon>Branchiopoda</taxon>
        <taxon>Diplostraca</taxon>
        <taxon>Cladocera</taxon>
        <taxon>Anomopoda</taxon>
        <taxon>Daphniidae</taxon>
        <taxon>Daphnia</taxon>
    </lineage>
</organism>
<accession>A0ABR0AT15</accession>
<feature type="compositionally biased region" description="Polar residues" evidence="1">
    <location>
        <begin position="130"/>
        <end position="148"/>
    </location>
</feature>
<gene>
    <name evidence="2" type="ORF">OUZ56_017529</name>
</gene>
<feature type="region of interest" description="Disordered" evidence="1">
    <location>
        <begin position="124"/>
        <end position="148"/>
    </location>
</feature>
<reference evidence="2 3" key="1">
    <citation type="journal article" date="2023" name="Nucleic Acids Res.">
        <title>The hologenome of Daphnia magna reveals possible DNA methylation and microbiome-mediated evolution of the host genome.</title>
        <authorList>
            <person name="Chaturvedi A."/>
            <person name="Li X."/>
            <person name="Dhandapani V."/>
            <person name="Marshall H."/>
            <person name="Kissane S."/>
            <person name="Cuenca-Cambronero M."/>
            <person name="Asole G."/>
            <person name="Calvet F."/>
            <person name="Ruiz-Romero M."/>
            <person name="Marangio P."/>
            <person name="Guigo R."/>
            <person name="Rago D."/>
            <person name="Mirbahai L."/>
            <person name="Eastwood N."/>
            <person name="Colbourne J.K."/>
            <person name="Zhou J."/>
            <person name="Mallon E."/>
            <person name="Orsini L."/>
        </authorList>
    </citation>
    <scope>NUCLEOTIDE SEQUENCE [LARGE SCALE GENOMIC DNA]</scope>
    <source>
        <strain evidence="2">LRV0_1</strain>
    </source>
</reference>
<comment type="caution">
    <text evidence="2">The sequence shown here is derived from an EMBL/GenBank/DDBJ whole genome shotgun (WGS) entry which is preliminary data.</text>
</comment>
<proteinExistence type="predicted"/>
<protein>
    <submittedName>
        <fullName evidence="2">Uncharacterized protein</fullName>
    </submittedName>
</protein>
<dbReference type="EMBL" id="JAOYFB010000038">
    <property type="protein sequence ID" value="KAK4028249.1"/>
    <property type="molecule type" value="Genomic_DNA"/>
</dbReference>
<evidence type="ECO:0000256" key="1">
    <source>
        <dbReference type="SAM" id="MobiDB-lite"/>
    </source>
</evidence>
<name>A0ABR0AT15_9CRUS</name>
<evidence type="ECO:0000313" key="3">
    <source>
        <dbReference type="Proteomes" id="UP001234178"/>
    </source>
</evidence>
<keyword evidence="3" id="KW-1185">Reference proteome</keyword>
<sequence length="148" mass="16474">MSETTIAYKDLGKFAIVDMVVHDFNEERLETALIPDFWLYAFGYKLYCAYPTLIKSRGELVKYSADQSQTYSTKQPHTIGSQAFPDLSFLTSTPNIDVASQNLIIGEAATTLTDSRFVRCNLGDEDSQFPMDNNSETSASETTQTVDG</sequence>